<protein>
    <recommendedName>
        <fullName evidence="3">2-oxoisovalerate dehydrogenase, E1 component beta subunit</fullName>
    </recommendedName>
</protein>
<evidence type="ECO:0008006" key="3">
    <source>
        <dbReference type="Google" id="ProtNLM"/>
    </source>
</evidence>
<dbReference type="SMR" id="A0A101EQ86"/>
<dbReference type="AlphaFoldDB" id="A0A101EQ86"/>
<dbReference type="PATRIC" id="fig|93930.3.peg.34"/>
<dbReference type="EMBL" id="LGFG01000080">
    <property type="protein sequence ID" value="KUK22882.1"/>
    <property type="molecule type" value="Genomic_DNA"/>
</dbReference>
<dbReference type="Proteomes" id="UP000058636">
    <property type="component" value="Unassembled WGS sequence"/>
</dbReference>
<dbReference type="OMA" id="CHFGEEA"/>
<accession>A0A101EQ86</accession>
<evidence type="ECO:0000313" key="2">
    <source>
        <dbReference type="Proteomes" id="UP000058636"/>
    </source>
</evidence>
<reference evidence="1 2" key="1">
    <citation type="journal article" date="2015" name="MBio">
        <title>Genome-Resolved Metagenomic Analysis Reveals Roles for Candidate Phyla and Other Microbial Community Members in Biogeochemical Transformations in Oil Reservoirs.</title>
        <authorList>
            <person name="Hu P."/>
            <person name="Tom L."/>
            <person name="Singh A."/>
            <person name="Thomas B.C."/>
            <person name="Baker B.J."/>
            <person name="Piceno Y.M."/>
            <person name="Andersen G.L."/>
            <person name="Banfield J.F."/>
        </authorList>
    </citation>
    <scope>NUCLEOTIDE SEQUENCE [LARGE SCALE GENOMIC DNA]</scope>
    <source>
        <strain evidence="1">46_26</strain>
    </source>
</reference>
<dbReference type="SUPFAM" id="SSF143100">
    <property type="entry name" value="TTHA1013/TTHA0281-like"/>
    <property type="match status" value="1"/>
</dbReference>
<sequence>METQKEIVFIAVESEDGGYIEKTERYSIFTQGDTWEELLEMIKDAVKCHFDEGAPKYVHARFVKDVTIAV</sequence>
<dbReference type="Gene3D" id="3.30.160.250">
    <property type="match status" value="1"/>
</dbReference>
<gene>
    <name evidence="1" type="ORF">XD57_1024</name>
</gene>
<name>A0A101EQ86_9THEM</name>
<comment type="caution">
    <text evidence="1">The sequence shown here is derived from an EMBL/GenBank/DDBJ whole genome shotgun (WGS) entry which is preliminary data.</text>
</comment>
<proteinExistence type="predicted"/>
<evidence type="ECO:0000313" key="1">
    <source>
        <dbReference type="EMBL" id="KUK22882.1"/>
    </source>
</evidence>
<dbReference type="InterPro" id="IPR035069">
    <property type="entry name" value="TTHA1013/TTHA0281-like"/>
</dbReference>
<organism evidence="1 2">
    <name type="scientific">Thermotoga petrophila</name>
    <dbReference type="NCBI Taxonomy" id="93929"/>
    <lineage>
        <taxon>Bacteria</taxon>
        <taxon>Thermotogati</taxon>
        <taxon>Thermotogota</taxon>
        <taxon>Thermotogae</taxon>
        <taxon>Thermotogales</taxon>
        <taxon>Thermotogaceae</taxon>
        <taxon>Thermotoga</taxon>
    </lineage>
</organism>